<reference evidence="1" key="1">
    <citation type="submission" date="2022-04" db="EMBL/GenBank/DDBJ databases">
        <title>Genome of the entomopathogenic fungus Entomophthora muscae.</title>
        <authorList>
            <person name="Elya C."/>
            <person name="Lovett B.R."/>
            <person name="Lee E."/>
            <person name="Macias A.M."/>
            <person name="Hajek A.E."/>
            <person name="De Bivort B.L."/>
            <person name="Kasson M.T."/>
            <person name="De Fine Licht H.H."/>
            <person name="Stajich J.E."/>
        </authorList>
    </citation>
    <scope>NUCLEOTIDE SEQUENCE</scope>
    <source>
        <strain evidence="1">Berkeley</strain>
    </source>
</reference>
<dbReference type="Proteomes" id="UP001165960">
    <property type="component" value="Unassembled WGS sequence"/>
</dbReference>
<evidence type="ECO:0000313" key="1">
    <source>
        <dbReference type="EMBL" id="KAJ9049300.1"/>
    </source>
</evidence>
<proteinExistence type="predicted"/>
<accession>A0ACC2RH59</accession>
<comment type="caution">
    <text evidence="1">The sequence shown here is derived from an EMBL/GenBank/DDBJ whole genome shotgun (WGS) entry which is preliminary data.</text>
</comment>
<organism evidence="1 2">
    <name type="scientific">Entomophthora muscae</name>
    <dbReference type="NCBI Taxonomy" id="34485"/>
    <lineage>
        <taxon>Eukaryota</taxon>
        <taxon>Fungi</taxon>
        <taxon>Fungi incertae sedis</taxon>
        <taxon>Zoopagomycota</taxon>
        <taxon>Entomophthoromycotina</taxon>
        <taxon>Entomophthoromycetes</taxon>
        <taxon>Entomophthorales</taxon>
        <taxon>Entomophthoraceae</taxon>
        <taxon>Entomophthora</taxon>
    </lineage>
</organism>
<evidence type="ECO:0000313" key="2">
    <source>
        <dbReference type="Proteomes" id="UP001165960"/>
    </source>
</evidence>
<protein>
    <submittedName>
        <fullName evidence="1">Uncharacterized protein</fullName>
    </submittedName>
</protein>
<keyword evidence="2" id="KW-1185">Reference proteome</keyword>
<name>A0ACC2RH59_9FUNG</name>
<gene>
    <name evidence="1" type="ORF">DSO57_1025991</name>
</gene>
<sequence length="62" mass="7017">MVIHVNMGNQSHKNKRLPPHATATYQLIQPMTDEEYNEWYIAAITRNPPASPATNTPAVRVM</sequence>
<dbReference type="EMBL" id="QTSX02007249">
    <property type="protein sequence ID" value="KAJ9049300.1"/>
    <property type="molecule type" value="Genomic_DNA"/>
</dbReference>